<sequence length="119" mass="13562">MEGLIPRRMMIMPAPRKYPPELRERAIRLVQEARAQDGDLSLNQVVLRIGQRVGVNPDTLRGWCKQAAIDAGERPGTTSSDAKRIKDLEQENRELKRANEILLAASSFFARELDPRLPW</sequence>
<dbReference type="InterPro" id="IPR009057">
    <property type="entry name" value="Homeodomain-like_sf"/>
</dbReference>
<dbReference type="InterPro" id="IPR036388">
    <property type="entry name" value="WH-like_DNA-bd_sf"/>
</dbReference>
<dbReference type="Gene3D" id="1.10.10.10">
    <property type="entry name" value="Winged helix-like DNA-binding domain superfamily/Winged helix DNA-binding domain"/>
    <property type="match status" value="1"/>
</dbReference>
<dbReference type="GO" id="GO:0004803">
    <property type="term" value="F:transposase activity"/>
    <property type="evidence" value="ECO:0007669"/>
    <property type="project" value="InterPro"/>
</dbReference>
<evidence type="ECO:0000313" key="2">
    <source>
        <dbReference type="EMBL" id="TXN32502.1"/>
    </source>
</evidence>
<keyword evidence="3" id="KW-1185">Reference proteome</keyword>
<dbReference type="Pfam" id="PF01527">
    <property type="entry name" value="HTH_Tnp_1"/>
    <property type="match status" value="1"/>
</dbReference>
<dbReference type="InterPro" id="IPR002514">
    <property type="entry name" value="Transposase_8"/>
</dbReference>
<protein>
    <submittedName>
        <fullName evidence="2">Transposase</fullName>
    </submittedName>
</protein>
<gene>
    <name evidence="2" type="ORF">FVP33_02560</name>
</gene>
<comment type="caution">
    <text evidence="2">The sequence shown here is derived from an EMBL/GenBank/DDBJ whole genome shotgun (WGS) entry which is preliminary data.</text>
</comment>
<name>A0A5C8UXT3_9MICO</name>
<accession>A0A5C8UXT3</accession>
<dbReference type="AlphaFoldDB" id="A0A5C8UXT3"/>
<keyword evidence="1" id="KW-0175">Coiled coil</keyword>
<organism evidence="2 3">
    <name type="scientific">Lacisediminihabitans profunda</name>
    <dbReference type="NCBI Taxonomy" id="2594790"/>
    <lineage>
        <taxon>Bacteria</taxon>
        <taxon>Bacillati</taxon>
        <taxon>Actinomycetota</taxon>
        <taxon>Actinomycetes</taxon>
        <taxon>Micrococcales</taxon>
        <taxon>Microbacteriaceae</taxon>
        <taxon>Lacisediminihabitans</taxon>
    </lineage>
</organism>
<evidence type="ECO:0000256" key="1">
    <source>
        <dbReference type="SAM" id="Coils"/>
    </source>
</evidence>
<dbReference type="GO" id="GO:0006313">
    <property type="term" value="P:DNA transposition"/>
    <property type="evidence" value="ECO:0007669"/>
    <property type="project" value="InterPro"/>
</dbReference>
<evidence type="ECO:0000313" key="3">
    <source>
        <dbReference type="Proteomes" id="UP000321379"/>
    </source>
</evidence>
<reference evidence="2 3" key="1">
    <citation type="submission" date="2019-08" db="EMBL/GenBank/DDBJ databases">
        <title>Bacterial whole genome sequence for Glaciihabitans sp. CHu50b-6-2.</title>
        <authorList>
            <person name="Jin L."/>
        </authorList>
    </citation>
    <scope>NUCLEOTIDE SEQUENCE [LARGE SCALE GENOMIC DNA]</scope>
    <source>
        <strain evidence="2 3">CHu50b-6-2</strain>
    </source>
</reference>
<proteinExistence type="predicted"/>
<dbReference type="EMBL" id="VRMG01000003">
    <property type="protein sequence ID" value="TXN32502.1"/>
    <property type="molecule type" value="Genomic_DNA"/>
</dbReference>
<dbReference type="Proteomes" id="UP000321379">
    <property type="component" value="Unassembled WGS sequence"/>
</dbReference>
<dbReference type="SUPFAM" id="SSF46689">
    <property type="entry name" value="Homeodomain-like"/>
    <property type="match status" value="1"/>
</dbReference>
<dbReference type="GO" id="GO:0003677">
    <property type="term" value="F:DNA binding"/>
    <property type="evidence" value="ECO:0007669"/>
    <property type="project" value="InterPro"/>
</dbReference>
<feature type="coiled-coil region" evidence="1">
    <location>
        <begin position="78"/>
        <end position="105"/>
    </location>
</feature>